<evidence type="ECO:0000259" key="1">
    <source>
        <dbReference type="Pfam" id="PF24573"/>
    </source>
</evidence>
<dbReference type="InterPro" id="IPR011989">
    <property type="entry name" value="ARM-like"/>
</dbReference>
<protein>
    <recommendedName>
        <fullName evidence="5">Dynein assembly factor 5, axonemal</fullName>
    </recommendedName>
</protein>
<evidence type="ECO:0000313" key="4">
    <source>
        <dbReference type="Proteomes" id="UP001195483"/>
    </source>
</evidence>
<dbReference type="EMBL" id="JAEAOA010002350">
    <property type="protein sequence ID" value="KAK3601858.1"/>
    <property type="molecule type" value="Genomic_DNA"/>
</dbReference>
<accession>A0AAE0W4L3</accession>
<dbReference type="Proteomes" id="UP001195483">
    <property type="component" value="Unassembled WGS sequence"/>
</dbReference>
<dbReference type="GO" id="GO:0036159">
    <property type="term" value="P:inner dynein arm assembly"/>
    <property type="evidence" value="ECO:0007669"/>
    <property type="project" value="TreeGrafter"/>
</dbReference>
<dbReference type="InterPro" id="IPR016024">
    <property type="entry name" value="ARM-type_fold"/>
</dbReference>
<dbReference type="Gene3D" id="1.25.10.10">
    <property type="entry name" value="Leucine-rich Repeat Variant"/>
    <property type="match status" value="4"/>
</dbReference>
<dbReference type="GO" id="GO:0045505">
    <property type="term" value="F:dynein intermediate chain binding"/>
    <property type="evidence" value="ECO:0007669"/>
    <property type="project" value="TreeGrafter"/>
</dbReference>
<dbReference type="Pfam" id="PF25757">
    <property type="entry name" value="TPR_DNAAF5"/>
    <property type="match status" value="1"/>
</dbReference>
<dbReference type="Pfam" id="PF24573">
    <property type="entry name" value="HEAT_DAAF5"/>
    <property type="match status" value="1"/>
</dbReference>
<proteinExistence type="predicted"/>
<evidence type="ECO:0008006" key="5">
    <source>
        <dbReference type="Google" id="ProtNLM"/>
    </source>
</evidence>
<dbReference type="GO" id="GO:0003341">
    <property type="term" value="P:cilium movement"/>
    <property type="evidence" value="ECO:0007669"/>
    <property type="project" value="TreeGrafter"/>
</dbReference>
<dbReference type="FunFam" id="1.25.10.10:FF:000746">
    <property type="entry name" value="Dynein assembly factor 5, axonemal"/>
    <property type="match status" value="1"/>
</dbReference>
<reference evidence="3" key="3">
    <citation type="submission" date="2023-05" db="EMBL/GenBank/DDBJ databases">
        <authorList>
            <person name="Smith C.H."/>
        </authorList>
    </citation>
    <scope>NUCLEOTIDE SEQUENCE</scope>
    <source>
        <strain evidence="3">CHS0354</strain>
        <tissue evidence="3">Mantle</tissue>
    </source>
</reference>
<dbReference type="SUPFAM" id="SSF48371">
    <property type="entry name" value="ARM repeat"/>
    <property type="match status" value="1"/>
</dbReference>
<evidence type="ECO:0000313" key="3">
    <source>
        <dbReference type="EMBL" id="KAK3601858.1"/>
    </source>
</evidence>
<gene>
    <name evidence="3" type="ORF">CHS0354_041781</name>
</gene>
<feature type="domain" description="Dynein axonemal assembly factor 5 TPR repeats" evidence="2">
    <location>
        <begin position="21"/>
        <end position="306"/>
    </location>
</feature>
<reference evidence="3" key="1">
    <citation type="journal article" date="2021" name="Genome Biol. Evol.">
        <title>A High-Quality Reference Genome for a Parasitic Bivalve with Doubly Uniparental Inheritance (Bivalvia: Unionida).</title>
        <authorList>
            <person name="Smith C.H."/>
        </authorList>
    </citation>
    <scope>NUCLEOTIDE SEQUENCE</scope>
    <source>
        <strain evidence="3">CHS0354</strain>
    </source>
</reference>
<sequence length="832" mass="95154">MASTDVNSNAVLQGIARQINCLDEENKMSRRRALESIKKETIGRKPPLETSELKPLFNELLKPLLKGFSDPVEKCRELSVQIIREFLKVVPDPVDSLPYIMPLVTQRMGQQDIVEPSEEVRLELVELLIEIVEFSRKDIAVYLEDMIKILQRTIVDPYPEVRKTSCSCAAKLGKSIPEYFYHQSEHLIKPLLQSISHQHSRVRTVVIETIGEVIQYGHGKSVDTVVSHLAQRLFDQTPAVRVAVTRVVGNWLLDLPDRYSFHHKLIPLLLTSIRDEQPEIRELADTLWHDIGLKYQQENEEELKDKIDFAKPVPIHYPPKVERPNLGCRTLMFRNVSRILPGLMKDVVDWVLETRIKSASLLYMLLLNSEEYITQHMEILLSGMYKACADEDQRVTNDIKKAAELIGYFVEPEVWCKMIISYLKSSQSYTGLMVLSAVIHGSERAKLRPYLPTICDTITLPDICHSLQPKIQINLLSCVESLITVAQEDLVDTSQSLFNLLHTILAIQQGEVIKEKAYKMLDELALTLNFGSKQELYRTYTKPLLDSFQDTFTIWNTHSVERLIMDTLLLEAGPVVGDHLDEIMKILVVNLKPEKDAEVRLKFFSLLSHLMMNSKVTIDSSDKFGDFAVMVVKDMIIPNCVWKAGRVAEAIRTTAVSCMWALLKSGILTKEKLEPVVDELLTQMISLLDDSNKMTRLVTCRVLTRIFDLMGTSLDQDRLHTIYLDLLKRLDDSNDEIRVTVAKTFLAYLDCFGKPYDTDLYRAHLETLYRGLLIHLDDPEPKIQEAILGVLKKAGSLKPTLMLAEVENVKHKHRSVKYCDELMQQMMELKAS</sequence>
<dbReference type="InterPro" id="IPR052623">
    <property type="entry name" value="DAAF5"/>
</dbReference>
<dbReference type="AlphaFoldDB" id="A0AAE0W4L3"/>
<dbReference type="InterPro" id="IPR056497">
    <property type="entry name" value="HEAT_DAAF5"/>
</dbReference>
<keyword evidence="4" id="KW-1185">Reference proteome</keyword>
<dbReference type="FunFam" id="1.25.10.10:FF:001984">
    <property type="entry name" value="Uncharacterized protein"/>
    <property type="match status" value="1"/>
</dbReference>
<organism evidence="3 4">
    <name type="scientific">Potamilus streckersoni</name>
    <dbReference type="NCBI Taxonomy" id="2493646"/>
    <lineage>
        <taxon>Eukaryota</taxon>
        <taxon>Metazoa</taxon>
        <taxon>Spiralia</taxon>
        <taxon>Lophotrochozoa</taxon>
        <taxon>Mollusca</taxon>
        <taxon>Bivalvia</taxon>
        <taxon>Autobranchia</taxon>
        <taxon>Heteroconchia</taxon>
        <taxon>Palaeoheterodonta</taxon>
        <taxon>Unionida</taxon>
        <taxon>Unionoidea</taxon>
        <taxon>Unionidae</taxon>
        <taxon>Ambleminae</taxon>
        <taxon>Lampsilini</taxon>
        <taxon>Potamilus</taxon>
    </lineage>
</organism>
<evidence type="ECO:0000259" key="2">
    <source>
        <dbReference type="Pfam" id="PF25757"/>
    </source>
</evidence>
<comment type="caution">
    <text evidence="3">The sequence shown here is derived from an EMBL/GenBank/DDBJ whole genome shotgun (WGS) entry which is preliminary data.</text>
</comment>
<reference evidence="3" key="2">
    <citation type="journal article" date="2021" name="Genome Biol. Evol.">
        <title>Developing a high-quality reference genome for a parasitic bivalve with doubly uniparental inheritance (Bivalvia: Unionida).</title>
        <authorList>
            <person name="Smith C.H."/>
        </authorList>
    </citation>
    <scope>NUCLEOTIDE SEQUENCE</scope>
    <source>
        <strain evidence="3">CHS0354</strain>
        <tissue evidence="3">Mantle</tissue>
    </source>
</reference>
<name>A0AAE0W4L3_9BIVA</name>
<dbReference type="PANTHER" id="PTHR16216:SF2">
    <property type="entry name" value="DYNEIN AXONEMAL ASSEMBLY FACTOR 5"/>
    <property type="match status" value="1"/>
</dbReference>
<dbReference type="InterPro" id="IPR057978">
    <property type="entry name" value="TPR_DAAF5"/>
</dbReference>
<dbReference type="GO" id="GO:0005737">
    <property type="term" value="C:cytoplasm"/>
    <property type="evidence" value="ECO:0007669"/>
    <property type="project" value="TreeGrafter"/>
</dbReference>
<dbReference type="GO" id="GO:0036158">
    <property type="term" value="P:outer dynein arm assembly"/>
    <property type="evidence" value="ECO:0007669"/>
    <property type="project" value="TreeGrafter"/>
</dbReference>
<dbReference type="PANTHER" id="PTHR16216">
    <property type="entry name" value="DYNEIN ASSEMBLY FACTOR 5, AXONEMAL"/>
    <property type="match status" value="1"/>
</dbReference>
<feature type="domain" description="Dynein axonemal assembly factor 5 HEAT-repeat" evidence="1">
    <location>
        <begin position="316"/>
        <end position="507"/>
    </location>
</feature>